<evidence type="ECO:0000256" key="2">
    <source>
        <dbReference type="ARBA" id="ARBA00022737"/>
    </source>
</evidence>
<feature type="compositionally biased region" description="Polar residues" evidence="3">
    <location>
        <begin position="478"/>
        <end position="488"/>
    </location>
</feature>
<comment type="caution">
    <text evidence="4">The sequence shown here is derived from an EMBL/GenBank/DDBJ whole genome shotgun (WGS) entry which is preliminary data.</text>
</comment>
<evidence type="ECO:0000313" key="5">
    <source>
        <dbReference type="Proteomes" id="UP000663860"/>
    </source>
</evidence>
<evidence type="ECO:0000256" key="3">
    <source>
        <dbReference type="SAM" id="MobiDB-lite"/>
    </source>
</evidence>
<feature type="region of interest" description="Disordered" evidence="3">
    <location>
        <begin position="537"/>
        <end position="564"/>
    </location>
</feature>
<keyword evidence="1" id="KW-0433">Leucine-rich repeat</keyword>
<accession>A0A813Q8R0</accession>
<feature type="compositionally biased region" description="Polar residues" evidence="3">
    <location>
        <begin position="185"/>
        <end position="195"/>
    </location>
</feature>
<feature type="compositionally biased region" description="Polar residues" evidence="3">
    <location>
        <begin position="548"/>
        <end position="564"/>
    </location>
</feature>
<dbReference type="AlphaFoldDB" id="A0A813Q8R0"/>
<feature type="compositionally biased region" description="Basic and acidic residues" evidence="3">
    <location>
        <begin position="512"/>
        <end position="523"/>
    </location>
</feature>
<proteinExistence type="predicted"/>
<feature type="region of interest" description="Disordered" evidence="3">
    <location>
        <begin position="122"/>
        <end position="145"/>
    </location>
</feature>
<keyword evidence="2" id="KW-0677">Repeat</keyword>
<dbReference type="EMBL" id="CAJNOE010000028">
    <property type="protein sequence ID" value="CAF0763568.1"/>
    <property type="molecule type" value="Genomic_DNA"/>
</dbReference>
<organism evidence="4 5">
    <name type="scientific">Adineta steineri</name>
    <dbReference type="NCBI Taxonomy" id="433720"/>
    <lineage>
        <taxon>Eukaryota</taxon>
        <taxon>Metazoa</taxon>
        <taxon>Spiralia</taxon>
        <taxon>Gnathifera</taxon>
        <taxon>Rotifera</taxon>
        <taxon>Eurotatoria</taxon>
        <taxon>Bdelloidea</taxon>
        <taxon>Adinetida</taxon>
        <taxon>Adinetidae</taxon>
        <taxon>Adineta</taxon>
    </lineage>
</organism>
<feature type="region of interest" description="Disordered" evidence="3">
    <location>
        <begin position="473"/>
        <end position="523"/>
    </location>
</feature>
<dbReference type="PANTHER" id="PTHR45973:SF35">
    <property type="entry name" value="LEUCINE-RICH REPEAT-CONTAINING PROTEIN 43"/>
    <property type="match status" value="1"/>
</dbReference>
<sequence length="606" mass="70119">MSHIIYHLTSFIDLNTLYIHDNPCLFVINDRHGYHQPFDYRPYILNWCLSVQNLDGTFITRKESLKAEWLLSQGKGRSFRPGDHYELIQYLIKVCGTDADERDDLHLSRIMFQQDLYRHHSDAEETSMKTSDTMKDANETLSKDQQTKLQQSLLISESEFLKVSPASSVSTINEPITISEHRKSSIPNSESQLRTPSPRYIRSISHNDEQISDYSAHNRYSDYDNRPIKPLDKNMLQSKLNQYPIENHSHDDTSVSRARATTNPQQPKRTSTHLAYNANRYSPKTTARGPVVSTAMQIYHLTSFIDLNTLYIHDNPCLFVINDRHGYHQPFDYRPYVLNWCLSVQNLDGTFITRKESLKAEWLLSQGKGRSFRPGDHYELIQYLIKVCGTDADERDDLHLSRIMFQQDLYRHHSDAEETSMKTSDTMKDANETLPKDQQTKLQQSLLISESEFIKVSPASSVSTINEPITISEHRKSSIPNSESQLRTPSPRYIRSISHNDEQISDYSAHNRYSDYDNRPIKPLDKNMLQSKLNQYPIENQPHDDTNVSRARSTTNPQQPKRTSTHLAYNANRYSPKTTARGPVVSTAMQVHMRPNTNKNLSTRNY</sequence>
<dbReference type="Proteomes" id="UP000663860">
    <property type="component" value="Unassembled WGS sequence"/>
</dbReference>
<gene>
    <name evidence="4" type="ORF">IZO911_LOCUS4861</name>
</gene>
<feature type="region of interest" description="Disordered" evidence="3">
    <location>
        <begin position="180"/>
        <end position="225"/>
    </location>
</feature>
<feature type="region of interest" description="Disordered" evidence="3">
    <location>
        <begin position="245"/>
        <end position="270"/>
    </location>
</feature>
<protein>
    <submittedName>
        <fullName evidence="4">Uncharacterized protein</fullName>
    </submittedName>
</protein>
<evidence type="ECO:0000313" key="4">
    <source>
        <dbReference type="EMBL" id="CAF0763568.1"/>
    </source>
</evidence>
<name>A0A813Q8R0_9BILA</name>
<feature type="compositionally biased region" description="Polar residues" evidence="3">
    <location>
        <begin position="255"/>
        <end position="270"/>
    </location>
</feature>
<dbReference type="InterPro" id="IPR050576">
    <property type="entry name" value="Cilia_flagella_integrity"/>
</dbReference>
<dbReference type="PANTHER" id="PTHR45973">
    <property type="entry name" value="PROTEIN PHOSPHATASE 1 REGULATORY SUBUNIT SDS22-RELATED"/>
    <property type="match status" value="1"/>
</dbReference>
<evidence type="ECO:0000256" key="1">
    <source>
        <dbReference type="ARBA" id="ARBA00022614"/>
    </source>
</evidence>
<reference evidence="4" key="1">
    <citation type="submission" date="2021-02" db="EMBL/GenBank/DDBJ databases">
        <authorList>
            <person name="Nowell W R."/>
        </authorList>
    </citation>
    <scope>NUCLEOTIDE SEQUENCE</scope>
</reference>